<accession>A0A2I0I3H8</accession>
<gene>
    <name evidence="1" type="ORF">CRG98_041124</name>
</gene>
<proteinExistence type="predicted"/>
<name>A0A2I0I3H8_PUNGR</name>
<dbReference type="EMBL" id="PGOL01004097">
    <property type="protein sequence ID" value="PKI38487.1"/>
    <property type="molecule type" value="Genomic_DNA"/>
</dbReference>
<organism evidence="1 2">
    <name type="scientific">Punica granatum</name>
    <name type="common">Pomegranate</name>
    <dbReference type="NCBI Taxonomy" id="22663"/>
    <lineage>
        <taxon>Eukaryota</taxon>
        <taxon>Viridiplantae</taxon>
        <taxon>Streptophyta</taxon>
        <taxon>Embryophyta</taxon>
        <taxon>Tracheophyta</taxon>
        <taxon>Spermatophyta</taxon>
        <taxon>Magnoliopsida</taxon>
        <taxon>eudicotyledons</taxon>
        <taxon>Gunneridae</taxon>
        <taxon>Pentapetalae</taxon>
        <taxon>rosids</taxon>
        <taxon>malvids</taxon>
        <taxon>Myrtales</taxon>
        <taxon>Lythraceae</taxon>
        <taxon>Punica</taxon>
    </lineage>
</organism>
<evidence type="ECO:0000313" key="2">
    <source>
        <dbReference type="Proteomes" id="UP000233551"/>
    </source>
</evidence>
<comment type="caution">
    <text evidence="1">The sequence shown here is derived from an EMBL/GenBank/DDBJ whole genome shotgun (WGS) entry which is preliminary data.</text>
</comment>
<dbReference type="AlphaFoldDB" id="A0A2I0I3H8"/>
<protein>
    <submittedName>
        <fullName evidence="1">Uncharacterized protein</fullName>
    </submittedName>
</protein>
<evidence type="ECO:0000313" key="1">
    <source>
        <dbReference type="EMBL" id="PKI38487.1"/>
    </source>
</evidence>
<reference evidence="1 2" key="1">
    <citation type="submission" date="2017-11" db="EMBL/GenBank/DDBJ databases">
        <title>De-novo sequencing of pomegranate (Punica granatum L.) genome.</title>
        <authorList>
            <person name="Akparov Z."/>
            <person name="Amiraslanov A."/>
            <person name="Hajiyeva S."/>
            <person name="Abbasov M."/>
            <person name="Kaur K."/>
            <person name="Hamwieh A."/>
            <person name="Solovyev V."/>
            <person name="Salamov A."/>
            <person name="Braich B."/>
            <person name="Kosarev P."/>
            <person name="Mahmoud A."/>
            <person name="Hajiyev E."/>
            <person name="Babayeva S."/>
            <person name="Izzatullayeva V."/>
            <person name="Mammadov A."/>
            <person name="Mammadov A."/>
            <person name="Sharifova S."/>
            <person name="Ojaghi J."/>
            <person name="Eynullazada K."/>
            <person name="Bayramov B."/>
            <person name="Abdulazimova A."/>
            <person name="Shahmuradov I."/>
        </authorList>
    </citation>
    <scope>NUCLEOTIDE SEQUENCE [LARGE SCALE GENOMIC DNA]</scope>
    <source>
        <strain evidence="2">cv. AG2017</strain>
        <tissue evidence="1">Leaf</tissue>
    </source>
</reference>
<sequence>MIRAPWLLEGSRYKAPRTDPHDLDLEVRWTLRGWQARTARVRGPWAAGPHGLKGLASSNPQGFEFQGSLLRVMRPNPVSGPTFCSDLLRTLTHLSTIP</sequence>
<keyword evidence="2" id="KW-1185">Reference proteome</keyword>
<dbReference type="Proteomes" id="UP000233551">
    <property type="component" value="Unassembled WGS sequence"/>
</dbReference>